<dbReference type="InterPro" id="IPR001650">
    <property type="entry name" value="Helicase_C-like"/>
</dbReference>
<protein>
    <submittedName>
        <fullName evidence="3">DEAD/DEAH box helicase</fullName>
    </submittedName>
</protein>
<dbReference type="InterPro" id="IPR050742">
    <property type="entry name" value="Helicase_Restrict-Modif_Enz"/>
</dbReference>
<evidence type="ECO:0000313" key="3">
    <source>
        <dbReference type="EMBL" id="MST85796.1"/>
    </source>
</evidence>
<dbReference type="Pfam" id="PF00271">
    <property type="entry name" value="Helicase_C"/>
    <property type="match status" value="1"/>
</dbReference>
<name>A0A7K0KIP6_9BACT</name>
<sequence length="727" mass="84244">MTIKKYIHLYPYQSEMVSRIEKAFESFRSVMVQMPTGTGKTHVIAAVTKSYISKGHAVFVIAHRRELVAQAENTLQLYIDEKDMKKVEVFSVQWLNRHVSEITSRPSLIVIDEAHHSVAKTYTSIIEAFPKAKIVGLTATPCRLNGHPFTDLFDVLLQSHPINWFIAKEYLSLYDYMSVKPDNEDVRIINNLRKRGADGDFSVREMSEKLDLRPSLERLCDTITRYAKGKKGIVYAIDIKHAEHIAEIYQMNGIKAIAISSKTPDKDRNEILERFRNTQTDVNKPLKESDIQVIVNVSLFDEGLDCPDVEFIQMARPTLSLSKYLQMVGRGLRVYDGKRCCLILDNVGNYRLFGLPSDDRDWEAMFVGSTKGKGDIKNPLFKSMDLREEMPDSKRTEMVSILTHHEQVKDLEVEFGYAVFKGDDGRCGVKNKHGEVVVPAIYTEIKIYPNAIVRMSKESSSRPIWLDVINLVPFRKRPTIIRSGWLELTTIDNTRFYPRVVTHEMNVDSYTNSDVLNVGIEDGLRFKNFYIQPSEPRKLYKYIERLDFVLLFADEDGNLFMKEEYQLPLRPITREQWQKKMDEARKDWDDLEKGVADGSIFKEEHCIVNIGFLKFDKYGNYYRLHDDKLFMPAIYRAVAIRLFGKVCFLGNSYIVVEGHPHEPFKIIRQYIDGHRFIVRYHPYGSHYNSTYEAELYFDGKGSYKLTNNKWLGNLTEKGYGYLGYSYP</sequence>
<keyword evidence="3" id="KW-0378">Hydrolase</keyword>
<dbReference type="SMART" id="SM00487">
    <property type="entry name" value="DEXDc"/>
    <property type="match status" value="1"/>
</dbReference>
<dbReference type="PANTHER" id="PTHR47396:SF1">
    <property type="entry name" value="ATP-DEPENDENT HELICASE IRC3-RELATED"/>
    <property type="match status" value="1"/>
</dbReference>
<dbReference type="InterPro" id="IPR027417">
    <property type="entry name" value="P-loop_NTPase"/>
</dbReference>
<dbReference type="InterPro" id="IPR014001">
    <property type="entry name" value="Helicase_ATP-bd"/>
</dbReference>
<dbReference type="RefSeq" id="WP_154535396.1">
    <property type="nucleotide sequence ID" value="NZ_VUNG01000053.1"/>
</dbReference>
<dbReference type="GO" id="GO:0004386">
    <property type="term" value="F:helicase activity"/>
    <property type="evidence" value="ECO:0007669"/>
    <property type="project" value="UniProtKB-KW"/>
</dbReference>
<dbReference type="AlphaFoldDB" id="A0A7K0KIP6"/>
<keyword evidence="3" id="KW-0067">ATP-binding</keyword>
<dbReference type="GO" id="GO:0003677">
    <property type="term" value="F:DNA binding"/>
    <property type="evidence" value="ECO:0007669"/>
    <property type="project" value="InterPro"/>
</dbReference>
<evidence type="ECO:0000259" key="1">
    <source>
        <dbReference type="PROSITE" id="PS51192"/>
    </source>
</evidence>
<dbReference type="GO" id="GO:0016787">
    <property type="term" value="F:hydrolase activity"/>
    <property type="evidence" value="ECO:0007669"/>
    <property type="project" value="InterPro"/>
</dbReference>
<dbReference type="PANTHER" id="PTHR47396">
    <property type="entry name" value="TYPE I RESTRICTION ENZYME ECOKI R PROTEIN"/>
    <property type="match status" value="1"/>
</dbReference>
<dbReference type="Proteomes" id="UP000438914">
    <property type="component" value="Unassembled WGS sequence"/>
</dbReference>
<dbReference type="PROSITE" id="PS51194">
    <property type="entry name" value="HELICASE_CTER"/>
    <property type="match status" value="1"/>
</dbReference>
<reference evidence="3 4" key="1">
    <citation type="submission" date="2019-08" db="EMBL/GenBank/DDBJ databases">
        <title>In-depth cultivation of the pig gut microbiome towards novel bacterial diversity and tailored functional studies.</title>
        <authorList>
            <person name="Wylensek D."/>
            <person name="Hitch T.C.A."/>
            <person name="Clavel T."/>
        </authorList>
    </citation>
    <scope>NUCLEOTIDE SEQUENCE [LARGE SCALE GENOMIC DNA]</scope>
    <source>
        <strain evidence="3 4">LKV-178-WT-2A</strain>
    </source>
</reference>
<dbReference type="GO" id="GO:0005524">
    <property type="term" value="F:ATP binding"/>
    <property type="evidence" value="ECO:0007669"/>
    <property type="project" value="InterPro"/>
</dbReference>
<dbReference type="PROSITE" id="PS51192">
    <property type="entry name" value="HELICASE_ATP_BIND_1"/>
    <property type="match status" value="1"/>
</dbReference>
<dbReference type="InterPro" id="IPR006935">
    <property type="entry name" value="Helicase/UvrB_N"/>
</dbReference>
<comment type="caution">
    <text evidence="3">The sequence shown here is derived from an EMBL/GenBank/DDBJ whole genome shotgun (WGS) entry which is preliminary data.</text>
</comment>
<dbReference type="SUPFAM" id="SSF52540">
    <property type="entry name" value="P-loop containing nucleoside triphosphate hydrolases"/>
    <property type="match status" value="1"/>
</dbReference>
<feature type="domain" description="Helicase C-terminal" evidence="2">
    <location>
        <begin position="215"/>
        <end position="398"/>
    </location>
</feature>
<dbReference type="CDD" id="cd18799">
    <property type="entry name" value="SF2_C_EcoAI-like"/>
    <property type="match status" value="1"/>
</dbReference>
<evidence type="ECO:0000259" key="2">
    <source>
        <dbReference type="PROSITE" id="PS51194"/>
    </source>
</evidence>
<feature type="domain" description="Helicase ATP-binding" evidence="1">
    <location>
        <begin position="21"/>
        <end position="159"/>
    </location>
</feature>
<dbReference type="EMBL" id="VUNG01000053">
    <property type="protein sequence ID" value="MST85796.1"/>
    <property type="molecule type" value="Genomic_DNA"/>
</dbReference>
<keyword evidence="3" id="KW-0547">Nucleotide-binding</keyword>
<keyword evidence="4" id="KW-1185">Reference proteome</keyword>
<gene>
    <name evidence="3" type="ORF">FYJ73_14165</name>
</gene>
<proteinExistence type="predicted"/>
<keyword evidence="3" id="KW-0347">Helicase</keyword>
<dbReference type="Pfam" id="PF04851">
    <property type="entry name" value="ResIII"/>
    <property type="match status" value="1"/>
</dbReference>
<dbReference type="SMART" id="SM00490">
    <property type="entry name" value="HELICc"/>
    <property type="match status" value="1"/>
</dbReference>
<dbReference type="Gene3D" id="3.40.50.300">
    <property type="entry name" value="P-loop containing nucleotide triphosphate hydrolases"/>
    <property type="match status" value="2"/>
</dbReference>
<dbReference type="GO" id="GO:0005829">
    <property type="term" value="C:cytosol"/>
    <property type="evidence" value="ECO:0007669"/>
    <property type="project" value="TreeGrafter"/>
</dbReference>
<accession>A0A7K0KIP6</accession>
<evidence type="ECO:0000313" key="4">
    <source>
        <dbReference type="Proteomes" id="UP000438914"/>
    </source>
</evidence>
<organism evidence="3 4">
    <name type="scientific">Hallella mizrahii</name>
    <dbReference type="NCBI Taxonomy" id="2606637"/>
    <lineage>
        <taxon>Bacteria</taxon>
        <taxon>Pseudomonadati</taxon>
        <taxon>Bacteroidota</taxon>
        <taxon>Bacteroidia</taxon>
        <taxon>Bacteroidales</taxon>
        <taxon>Prevotellaceae</taxon>
        <taxon>Hallella</taxon>
    </lineage>
</organism>